<keyword evidence="4" id="KW-0812">Transmembrane</keyword>
<dbReference type="EMBL" id="JX174181">
    <property type="protein sequence ID" value="AFP72294.1"/>
    <property type="molecule type" value="Genomic_DNA"/>
</dbReference>
<comment type="similarity">
    <text evidence="1">Belongs to the universal ribosomal protein uS7 family.</text>
</comment>
<keyword evidence="4" id="KW-1133">Transmembrane helix</keyword>
<dbReference type="GO" id="GO:1990904">
    <property type="term" value="C:ribonucleoprotein complex"/>
    <property type="evidence" value="ECO:0007669"/>
    <property type="project" value="UniProtKB-KW"/>
</dbReference>
<accession>M4H6P6</accession>
<reference evidence="5" key="1">
    <citation type="journal article" date="2013" name="J. Eukaryot. Microbiol.">
        <title>The Mitochondrial Genome and a 60-kb Nuclear DNA Segment from Naegleria fowleri, the Causative Agent of Primary Amoebic Meningoencephalitis.</title>
        <authorList>
            <person name="Herman E.K."/>
            <person name="Greninger A.L."/>
            <person name="Visvesvara G.S."/>
            <person name="Marciano-Cabral F."/>
            <person name="Dacks J.B."/>
            <person name="Chiu C.Y."/>
        </authorList>
    </citation>
    <scope>NUCLEOTIDE SEQUENCE</scope>
</reference>
<dbReference type="EMBL" id="KX580902">
    <property type="protein sequence ID" value="AOS85615.1"/>
    <property type="molecule type" value="Genomic_DNA"/>
</dbReference>
<feature type="transmembrane region" description="Helical" evidence="4">
    <location>
        <begin position="213"/>
        <end position="234"/>
    </location>
</feature>
<keyword evidence="3" id="KW-0687">Ribonucleoprotein</keyword>
<evidence type="ECO:0000256" key="3">
    <source>
        <dbReference type="ARBA" id="ARBA00023274"/>
    </source>
</evidence>
<gene>
    <name evidence="5" type="primary">rps7</name>
</gene>
<proteinExistence type="inferred from homology"/>
<keyword evidence="4" id="KW-0472">Membrane</keyword>
<protein>
    <submittedName>
        <fullName evidence="5">Ribosomal protein S7</fullName>
    </submittedName>
</protein>
<dbReference type="Gene3D" id="1.10.455.10">
    <property type="entry name" value="Ribosomal protein S7 domain"/>
    <property type="match status" value="1"/>
</dbReference>
<dbReference type="SUPFAM" id="SSF47973">
    <property type="entry name" value="Ribosomal protein S7"/>
    <property type="match status" value="1"/>
</dbReference>
<keyword evidence="2 5" id="KW-0689">Ribosomal protein</keyword>
<feature type="transmembrane region" description="Helical" evidence="4">
    <location>
        <begin position="240"/>
        <end position="258"/>
    </location>
</feature>
<dbReference type="RefSeq" id="YP_007890020.1">
    <property type="nucleotide sequence ID" value="NC_021104.1"/>
</dbReference>
<evidence type="ECO:0000313" key="6">
    <source>
        <dbReference type="EMBL" id="AOS85615.1"/>
    </source>
</evidence>
<feature type="transmembrane region" description="Helical" evidence="4">
    <location>
        <begin position="42"/>
        <end position="61"/>
    </location>
</feature>
<evidence type="ECO:0000256" key="4">
    <source>
        <dbReference type="SAM" id="Phobius"/>
    </source>
</evidence>
<dbReference type="GO" id="GO:0005840">
    <property type="term" value="C:ribosome"/>
    <property type="evidence" value="ECO:0007669"/>
    <property type="project" value="UniProtKB-KW"/>
</dbReference>
<evidence type="ECO:0000256" key="2">
    <source>
        <dbReference type="ARBA" id="ARBA00022980"/>
    </source>
</evidence>
<sequence length="384" mass="46970">MVNYLEEKVRKVKSIGQNKIKPVNKKKQKLYKKLKVLKAGGFYWKFIHGDIVVSTFINFLVKSGCKNRAIRIFFKAISALKSKFGINPVLLLKYIILRRNVLHRVTTKKIKKKTFYYLRLLDFDRQIKNTVRKLMKLVFYLKDKKHLKLWQCIFLVLLNFCTLSGDSNSINVVLNMNEKKFKFFFYFYSFYRKLRTFIHLYKRIYIRTKKVVLFLHNVLGTMPRYINYIILNISYMKNKIGLSILYYYKILYNFLYLMKHRELRIKKFFTKKTLKVKKKVSRYLSHYIKYLGELKTKKRMFFKSLKYKFKDKKIKETFLNYFFFKELAEFKKAAEFKNSILNFKRSNKRKRELSMGTRIHTKYDVKLRHRKIFFRVSKYGQLKK</sequence>
<dbReference type="GeneID" id="15332060"/>
<geneLocation type="mitochondrion" evidence="5"/>
<dbReference type="InterPro" id="IPR036823">
    <property type="entry name" value="Ribosomal_uS7_dom_sf"/>
</dbReference>
<evidence type="ECO:0000256" key="1">
    <source>
        <dbReference type="ARBA" id="ARBA00007151"/>
    </source>
</evidence>
<dbReference type="AlphaFoldDB" id="M4H6P6"/>
<reference evidence="6" key="2">
    <citation type="submission" date="2016-07" db="EMBL/GenBank/DDBJ databases">
        <title>genome sequence of Naegleria fowleri mitochondria.</title>
        <authorList>
            <person name="Greninger A.L."/>
            <person name="Jerome K."/>
            <person name="Dixon T."/>
        </authorList>
    </citation>
    <scope>NUCLEOTIDE SEQUENCE</scope>
    <source>
        <strain evidence="6">V511</strain>
    </source>
</reference>
<dbReference type="SMR" id="M4H6P6"/>
<evidence type="ECO:0000313" key="5">
    <source>
        <dbReference type="EMBL" id="AFP72294.1"/>
    </source>
</evidence>
<name>M4H6P6_NAEFO</name>
<organism evidence="5">
    <name type="scientific">Naegleria fowleri</name>
    <name type="common">Brain eating amoeba</name>
    <dbReference type="NCBI Taxonomy" id="5763"/>
    <lineage>
        <taxon>Eukaryota</taxon>
        <taxon>Discoba</taxon>
        <taxon>Heterolobosea</taxon>
        <taxon>Tetramitia</taxon>
        <taxon>Eutetramitia</taxon>
        <taxon>Vahlkampfiidae</taxon>
        <taxon>Naegleria</taxon>
    </lineage>
</organism>
<keyword evidence="5" id="KW-0496">Mitochondrion</keyword>